<sequence>MNGLQRIAFLPLKRAAKSAGSRQRRFWRGKGVQKEDWGVSKKRSGSLAHGQKAA</sequence>
<dbReference type="RefSeq" id="WP_158241595.1">
    <property type="nucleotide sequence ID" value="NZ_JARVII010000001.1"/>
</dbReference>
<accession>A0AAW6RI42</accession>
<evidence type="ECO:0000313" key="3">
    <source>
        <dbReference type="Proteomes" id="UP001237156"/>
    </source>
</evidence>
<evidence type="ECO:0000313" key="2">
    <source>
        <dbReference type="EMBL" id="MDG9698281.1"/>
    </source>
</evidence>
<name>A0AAW6RI42_9BURK</name>
<organism evidence="2 3">
    <name type="scientific">Ottowia cancrivicina</name>
    <dbReference type="NCBI Taxonomy" id="3040346"/>
    <lineage>
        <taxon>Bacteria</taxon>
        <taxon>Pseudomonadati</taxon>
        <taxon>Pseudomonadota</taxon>
        <taxon>Betaproteobacteria</taxon>
        <taxon>Burkholderiales</taxon>
        <taxon>Comamonadaceae</taxon>
        <taxon>Ottowia</taxon>
    </lineage>
</organism>
<feature type="region of interest" description="Disordered" evidence="1">
    <location>
        <begin position="18"/>
        <end position="54"/>
    </location>
</feature>
<reference evidence="2 3" key="1">
    <citation type="submission" date="2023-04" db="EMBL/GenBank/DDBJ databases">
        <title>Ottowia paracancer sp. nov., isolated from human stomach.</title>
        <authorList>
            <person name="Song Y."/>
        </authorList>
    </citation>
    <scope>NUCLEOTIDE SEQUENCE [LARGE SCALE GENOMIC DNA]</scope>
    <source>
        <strain evidence="2 3">10c7w1</strain>
    </source>
</reference>
<proteinExistence type="predicted"/>
<protein>
    <submittedName>
        <fullName evidence="2">Uncharacterized protein</fullName>
    </submittedName>
</protein>
<dbReference type="EMBL" id="JARVII010000001">
    <property type="protein sequence ID" value="MDG9698281.1"/>
    <property type="molecule type" value="Genomic_DNA"/>
</dbReference>
<dbReference type="AlphaFoldDB" id="A0AAW6RI42"/>
<dbReference type="Proteomes" id="UP001237156">
    <property type="component" value="Unassembled WGS sequence"/>
</dbReference>
<keyword evidence="3" id="KW-1185">Reference proteome</keyword>
<comment type="caution">
    <text evidence="2">The sequence shown here is derived from an EMBL/GenBank/DDBJ whole genome shotgun (WGS) entry which is preliminary data.</text>
</comment>
<gene>
    <name evidence="2" type="ORF">QB898_00845</name>
</gene>
<evidence type="ECO:0000256" key="1">
    <source>
        <dbReference type="SAM" id="MobiDB-lite"/>
    </source>
</evidence>